<sequence length="747" mass="79905">MAETTSSQNVRLVAVSLKKSYSPSKVKSKLLRSIRLSERREQKAPPISHPLSQWRDRVHTLPDLPASQVKQVVSNSRYIVFLLSDGRVCRLAVTSSASRRNDAHDNEADQPSFQVLSDAEYARQLESELRSGRLGEGGRRGGGGSEGSRVAIISRAPEVPREDVGQLLIGSVPVMPPMLDLSTPFAVPSLLSFDYPSNSMGEVPTSGPLRGWTQLPLSTYYNMNSEREGSSLYYRQPGSIASPLDDSGGGGGDSSLVGPGSSPGTGSKPDKPVQQWPAVGCLQWALDETNGDKTLFCDVAALHSEVLLVSKESQLLYSWSCEDDENPAVKPHPLNEKLGLSDEAIAVLESSECRATIATVSGKLATFYDTLLRDCPCSPPSLINSLSHEATEYPELKGDKISKLTVSNFLTVATTSSGRVFWWGLTPQPKKDPSPSSPPTPQRERKQAGGRGQISDGSLVRLKNGPPCGPNSIVFTRSSTHGPQVGRSVSVMERSSIDPKTSVLVKVFRDRTGSSSSAQSNFELACQNLHGSANIYSGLEVWKLSDVVFLDDSPSILGRVIAVDGAQVVVDCSYSEAGTDLGEGTSSAAKSSLKVFRLSDLEGCIEGPDFQSRGSNIHAGEPSTSSTNPQPPPRAITHHVAGVVQHRPVCLVESLSTTSSNATGRNTGSSNPEPIPQSQTGQLRGFRSLAAHATDSGPNLLVERISDQAAFLVCSAHLTMSGITGPRLSPSVTTTPRRSDRRSLKKR</sequence>
<dbReference type="EMBL" id="CASHTH010003293">
    <property type="protein sequence ID" value="CAI8042939.1"/>
    <property type="molecule type" value="Genomic_DNA"/>
</dbReference>
<evidence type="ECO:0000313" key="2">
    <source>
        <dbReference type="EMBL" id="CAI8042939.1"/>
    </source>
</evidence>
<evidence type="ECO:0000313" key="3">
    <source>
        <dbReference type="Proteomes" id="UP001174909"/>
    </source>
</evidence>
<dbReference type="PANTHER" id="PTHR46276">
    <property type="entry name" value="E3 UBIQUITIN-PROTEIN LIGASE UBR5"/>
    <property type="match status" value="1"/>
</dbReference>
<feature type="region of interest" description="Disordered" evidence="1">
    <location>
        <begin position="127"/>
        <end position="150"/>
    </location>
</feature>
<dbReference type="AlphaFoldDB" id="A0AA35X3N7"/>
<organism evidence="2 3">
    <name type="scientific">Geodia barretti</name>
    <name type="common">Barrett's horny sponge</name>
    <dbReference type="NCBI Taxonomy" id="519541"/>
    <lineage>
        <taxon>Eukaryota</taxon>
        <taxon>Metazoa</taxon>
        <taxon>Porifera</taxon>
        <taxon>Demospongiae</taxon>
        <taxon>Heteroscleromorpha</taxon>
        <taxon>Tetractinellida</taxon>
        <taxon>Astrophorina</taxon>
        <taxon>Geodiidae</taxon>
        <taxon>Geodia</taxon>
    </lineage>
</organism>
<feature type="region of interest" description="Disordered" evidence="1">
    <location>
        <begin position="424"/>
        <end position="466"/>
    </location>
</feature>
<dbReference type="GO" id="GO:0090263">
    <property type="term" value="P:positive regulation of canonical Wnt signaling pathway"/>
    <property type="evidence" value="ECO:0007669"/>
    <property type="project" value="TreeGrafter"/>
</dbReference>
<dbReference type="Proteomes" id="UP001174909">
    <property type="component" value="Unassembled WGS sequence"/>
</dbReference>
<feature type="compositionally biased region" description="Basic and acidic residues" evidence="1">
    <location>
        <begin position="127"/>
        <end position="139"/>
    </location>
</feature>
<comment type="caution">
    <text evidence="2">The sequence shown here is derived from an EMBL/GenBank/DDBJ whole genome shotgun (WGS) entry which is preliminary data.</text>
</comment>
<dbReference type="GO" id="GO:0034450">
    <property type="term" value="F:ubiquitin-ubiquitin ligase activity"/>
    <property type="evidence" value="ECO:0007669"/>
    <property type="project" value="TreeGrafter"/>
</dbReference>
<gene>
    <name evidence="2" type="ORF">GBAR_LOCUS23822</name>
</gene>
<feature type="region of interest" description="Disordered" evidence="1">
    <location>
        <begin position="722"/>
        <end position="747"/>
    </location>
</feature>
<evidence type="ECO:0000256" key="1">
    <source>
        <dbReference type="SAM" id="MobiDB-lite"/>
    </source>
</evidence>
<feature type="region of interest" description="Disordered" evidence="1">
    <location>
        <begin position="656"/>
        <end position="680"/>
    </location>
</feature>
<keyword evidence="3" id="KW-1185">Reference proteome</keyword>
<dbReference type="GO" id="GO:0005737">
    <property type="term" value="C:cytoplasm"/>
    <property type="evidence" value="ECO:0007669"/>
    <property type="project" value="TreeGrafter"/>
</dbReference>
<accession>A0AA35X3N7</accession>
<feature type="compositionally biased region" description="Low complexity" evidence="1">
    <location>
        <begin position="254"/>
        <end position="267"/>
    </location>
</feature>
<proteinExistence type="predicted"/>
<feature type="region of interest" description="Disordered" evidence="1">
    <location>
        <begin position="610"/>
        <end position="634"/>
    </location>
</feature>
<reference evidence="2" key="1">
    <citation type="submission" date="2023-03" db="EMBL/GenBank/DDBJ databases">
        <authorList>
            <person name="Steffen K."/>
            <person name="Cardenas P."/>
        </authorList>
    </citation>
    <scope>NUCLEOTIDE SEQUENCE</scope>
</reference>
<dbReference type="PANTHER" id="PTHR46276:SF1">
    <property type="entry name" value="E3 UBIQUITIN-PROTEIN LIGASE UBR5"/>
    <property type="match status" value="1"/>
</dbReference>
<dbReference type="GO" id="GO:0005634">
    <property type="term" value="C:nucleus"/>
    <property type="evidence" value="ECO:0007669"/>
    <property type="project" value="TreeGrafter"/>
</dbReference>
<feature type="compositionally biased region" description="Basic and acidic residues" evidence="1">
    <location>
        <begin position="737"/>
        <end position="747"/>
    </location>
</feature>
<feature type="region of interest" description="Disordered" evidence="1">
    <location>
        <begin position="235"/>
        <end position="273"/>
    </location>
</feature>
<name>A0AA35X3N7_GEOBA</name>
<dbReference type="GO" id="GO:0000209">
    <property type="term" value="P:protein polyubiquitination"/>
    <property type="evidence" value="ECO:0007669"/>
    <property type="project" value="TreeGrafter"/>
</dbReference>
<protein>
    <submittedName>
        <fullName evidence="2">E3 ubiquitin-protein ligase UBR5</fullName>
    </submittedName>
</protein>